<accession>E9S8H0</accession>
<evidence type="ECO:0000259" key="5">
    <source>
        <dbReference type="Pfam" id="PF09084"/>
    </source>
</evidence>
<feature type="chain" id="PRO_5003246922" evidence="4">
    <location>
        <begin position="24"/>
        <end position="348"/>
    </location>
</feature>
<dbReference type="eggNOG" id="COG0715">
    <property type="taxonomic scope" value="Bacteria"/>
</dbReference>
<dbReference type="SUPFAM" id="SSF53850">
    <property type="entry name" value="Periplasmic binding protein-like II"/>
    <property type="match status" value="1"/>
</dbReference>
<evidence type="ECO:0000256" key="4">
    <source>
        <dbReference type="SAM" id="SignalP"/>
    </source>
</evidence>
<name>E9S8H0_RUMAL</name>
<evidence type="ECO:0000256" key="2">
    <source>
        <dbReference type="ARBA" id="ARBA00010742"/>
    </source>
</evidence>
<feature type="signal peptide" evidence="4">
    <location>
        <begin position="1"/>
        <end position="23"/>
    </location>
</feature>
<gene>
    <name evidence="6" type="ORF">CUS_5309</name>
</gene>
<organism evidence="6 7">
    <name type="scientific">Ruminococcus albus 8</name>
    <dbReference type="NCBI Taxonomy" id="246199"/>
    <lineage>
        <taxon>Bacteria</taxon>
        <taxon>Bacillati</taxon>
        <taxon>Bacillota</taxon>
        <taxon>Clostridia</taxon>
        <taxon>Eubacteriales</taxon>
        <taxon>Oscillospiraceae</taxon>
        <taxon>Ruminococcus</taxon>
    </lineage>
</organism>
<evidence type="ECO:0000313" key="7">
    <source>
        <dbReference type="Proteomes" id="UP000004259"/>
    </source>
</evidence>
<dbReference type="RefSeq" id="WP_002847275.1">
    <property type="nucleotide sequence ID" value="NZ_ADKM02000024.1"/>
</dbReference>
<evidence type="ECO:0000256" key="3">
    <source>
        <dbReference type="ARBA" id="ARBA00022729"/>
    </source>
</evidence>
<comment type="similarity">
    <text evidence="2">Belongs to the bacterial solute-binding protein SsuA/TauA family.</text>
</comment>
<keyword evidence="3 4" id="KW-0732">Signal</keyword>
<dbReference type="InterPro" id="IPR015168">
    <property type="entry name" value="SsuA/THI5"/>
</dbReference>
<dbReference type="OrthoDB" id="9802202at2"/>
<dbReference type="PANTHER" id="PTHR30024">
    <property type="entry name" value="ALIPHATIC SULFONATES-BINDING PROTEIN-RELATED"/>
    <property type="match status" value="1"/>
</dbReference>
<dbReference type="PROSITE" id="PS51257">
    <property type="entry name" value="PROKAR_LIPOPROTEIN"/>
    <property type="match status" value="1"/>
</dbReference>
<protein>
    <submittedName>
        <fullName evidence="6">NMT1/THI5-like protein</fullName>
    </submittedName>
</protein>
<dbReference type="Gene3D" id="3.40.190.10">
    <property type="entry name" value="Periplasmic binding protein-like II"/>
    <property type="match status" value="2"/>
</dbReference>
<sequence length="348" mass="36887">MYLRKTAALLTSVLMLTALTACGSSGDKNGGKDGEYVLKIGEAQGALCHAPLQVAMENGYLDEAGIKWERVDFGKGDIQAALGAGTIDCGFGLVGKFVQPIDNGLNMVVTAGMHTGCTKLLVKSDSGIKTLDDLKGKKIGVSSLAGSECVTAKRALHEAGFDISAESKDVEFLVFGVTDQPQALQNGAVDAICTPDPVATQAEKEFGLDVLLDTAVTEPYASEYCCVTFVSKELAEQHPDVAAKFTDACLKASAWVAEHPDETAKLQVEKEYVSGDPAANAEILKSYQFIPSVKGGQEALTNVSRDLKTIGMLQDSTDPDELATRSFKKFEGVPDSYKTEDGKLVAVE</sequence>
<feature type="domain" description="SsuA/THI5-like" evidence="5">
    <location>
        <begin position="49"/>
        <end position="262"/>
    </location>
</feature>
<dbReference type="GO" id="GO:0042597">
    <property type="term" value="C:periplasmic space"/>
    <property type="evidence" value="ECO:0007669"/>
    <property type="project" value="UniProtKB-SubCell"/>
</dbReference>
<dbReference type="AlphaFoldDB" id="E9S8H0"/>
<keyword evidence="7" id="KW-1185">Reference proteome</keyword>
<dbReference type="EMBL" id="ADKM02000024">
    <property type="protein sequence ID" value="EGC04383.1"/>
    <property type="molecule type" value="Genomic_DNA"/>
</dbReference>
<comment type="caution">
    <text evidence="6">The sequence shown here is derived from an EMBL/GenBank/DDBJ whole genome shotgun (WGS) entry which is preliminary data.</text>
</comment>
<evidence type="ECO:0000313" key="6">
    <source>
        <dbReference type="EMBL" id="EGC04383.1"/>
    </source>
</evidence>
<dbReference type="STRING" id="246199.CUS_5309"/>
<dbReference type="Pfam" id="PF09084">
    <property type="entry name" value="NMT1"/>
    <property type="match status" value="1"/>
</dbReference>
<comment type="subcellular location">
    <subcellularLocation>
        <location evidence="1">Periplasm</location>
    </subcellularLocation>
</comment>
<proteinExistence type="inferred from homology"/>
<dbReference type="Proteomes" id="UP000004259">
    <property type="component" value="Unassembled WGS sequence"/>
</dbReference>
<reference evidence="6 7" key="1">
    <citation type="submission" date="2011-02" db="EMBL/GenBank/DDBJ databases">
        <authorList>
            <person name="Nelson K.E."/>
            <person name="Sutton G."/>
            <person name="Torralba M."/>
            <person name="Durkin S."/>
            <person name="Harkins D."/>
            <person name="Montgomery R."/>
            <person name="Ziemer C."/>
            <person name="Klaassens E."/>
            <person name="Ocuiv P."/>
            <person name="Morrison M."/>
        </authorList>
    </citation>
    <scope>NUCLEOTIDE SEQUENCE [LARGE SCALE GENOMIC DNA]</scope>
    <source>
        <strain evidence="6 7">8</strain>
    </source>
</reference>
<evidence type="ECO:0000256" key="1">
    <source>
        <dbReference type="ARBA" id="ARBA00004418"/>
    </source>
</evidence>
<dbReference type="PANTHER" id="PTHR30024:SF47">
    <property type="entry name" value="TAURINE-BINDING PERIPLASMIC PROTEIN"/>
    <property type="match status" value="1"/>
</dbReference>